<name>A0A317XBU1_9EURO</name>
<gene>
    <name evidence="1" type="ORF">BO94DRAFT_507489</name>
</gene>
<keyword evidence="2" id="KW-1185">Reference proteome</keyword>
<reference evidence="1 2" key="1">
    <citation type="submission" date="2016-12" db="EMBL/GenBank/DDBJ databases">
        <title>The genomes of Aspergillus section Nigri reveals drivers in fungal speciation.</title>
        <authorList>
            <consortium name="DOE Joint Genome Institute"/>
            <person name="Vesth T.C."/>
            <person name="Nybo J."/>
            <person name="Theobald S."/>
            <person name="Brandl J."/>
            <person name="Frisvad J.C."/>
            <person name="Nielsen K.F."/>
            <person name="Lyhne E.K."/>
            <person name="Kogle M.E."/>
            <person name="Kuo A."/>
            <person name="Riley R."/>
            <person name="Clum A."/>
            <person name="Nolan M."/>
            <person name="Lipzen A."/>
            <person name="Salamov A."/>
            <person name="Henrissat B."/>
            <person name="Wiebenga A."/>
            <person name="De Vries R.P."/>
            <person name="Grigoriev I.V."/>
            <person name="Mortensen U.H."/>
            <person name="Andersen M.R."/>
            <person name="Baker S.E."/>
        </authorList>
    </citation>
    <scope>NUCLEOTIDE SEQUENCE [LARGE SCALE GENOMIC DNA]</scope>
    <source>
        <strain evidence="1 2">CBS 115572</strain>
    </source>
</reference>
<evidence type="ECO:0000313" key="1">
    <source>
        <dbReference type="EMBL" id="PWY96013.1"/>
    </source>
</evidence>
<organism evidence="1 2">
    <name type="scientific">Aspergillus sclerotioniger CBS 115572</name>
    <dbReference type="NCBI Taxonomy" id="1450535"/>
    <lineage>
        <taxon>Eukaryota</taxon>
        <taxon>Fungi</taxon>
        <taxon>Dikarya</taxon>
        <taxon>Ascomycota</taxon>
        <taxon>Pezizomycotina</taxon>
        <taxon>Eurotiomycetes</taxon>
        <taxon>Eurotiomycetidae</taxon>
        <taxon>Eurotiales</taxon>
        <taxon>Aspergillaceae</taxon>
        <taxon>Aspergillus</taxon>
        <taxon>Aspergillus subgen. Circumdati</taxon>
    </lineage>
</organism>
<dbReference type="GeneID" id="37111760"/>
<protein>
    <submittedName>
        <fullName evidence="1">Uncharacterized protein</fullName>
    </submittedName>
</protein>
<dbReference type="Proteomes" id="UP000246702">
    <property type="component" value="Unassembled WGS sequence"/>
</dbReference>
<dbReference type="AlphaFoldDB" id="A0A317XBU1"/>
<comment type="caution">
    <text evidence="1">The sequence shown here is derived from an EMBL/GenBank/DDBJ whole genome shotgun (WGS) entry which is preliminary data.</text>
</comment>
<dbReference type="OrthoDB" id="4499469at2759"/>
<evidence type="ECO:0000313" key="2">
    <source>
        <dbReference type="Proteomes" id="UP000246702"/>
    </source>
</evidence>
<sequence>MGLTADNAVAKLVEVSSLAHHRGRLRVAEKKRADDALQLLANGRPPADAKGAKQRIIYMETLLGIRKEFGDVGVILCAAGLGIGAIANMRDSERVFLRSKLREKWDKLSLDIFQTYADLLDQDTPLSSVAGDVYELSMEDVQKIVAMPGQITGIIRLTEPYNGYQSPFVTIPLSKELAESLIVNRERILE</sequence>
<proteinExistence type="predicted"/>
<accession>A0A317XBU1</accession>
<dbReference type="EMBL" id="MSFK01000002">
    <property type="protein sequence ID" value="PWY96013.1"/>
    <property type="molecule type" value="Genomic_DNA"/>
</dbReference>
<dbReference type="RefSeq" id="XP_025472774.1">
    <property type="nucleotide sequence ID" value="XM_025609617.1"/>
</dbReference>